<gene>
    <name evidence="1" type="ORF">PMEA_00005306</name>
</gene>
<proteinExistence type="predicted"/>
<accession>A0AAU9Y2I0</accession>
<dbReference type="AlphaFoldDB" id="A0AAU9Y2I0"/>
<dbReference type="EMBL" id="CALNXJ010000135">
    <property type="protein sequence ID" value="CAH3166446.1"/>
    <property type="molecule type" value="Genomic_DNA"/>
</dbReference>
<dbReference type="Proteomes" id="UP001159428">
    <property type="component" value="Unassembled WGS sequence"/>
</dbReference>
<feature type="non-terminal residue" evidence="1">
    <location>
        <position position="1"/>
    </location>
</feature>
<evidence type="ECO:0000313" key="1">
    <source>
        <dbReference type="EMBL" id="CAH3166446.1"/>
    </source>
</evidence>
<sequence>NQGDPVRATASRSTDSTLSNAETLELFSHLLDLKFDQKFTAFKRDLDDKLIFFSFQKLKTESKVSSSFNFSGNKVQNEFNSSLLDAIDGAIKTISKGNLLAGNSGEYSHYLTQQVNSFRRQESRWLDRTEDM</sequence>
<organism evidence="1 2">
    <name type="scientific">Pocillopora meandrina</name>
    <dbReference type="NCBI Taxonomy" id="46732"/>
    <lineage>
        <taxon>Eukaryota</taxon>
        <taxon>Metazoa</taxon>
        <taxon>Cnidaria</taxon>
        <taxon>Anthozoa</taxon>
        <taxon>Hexacorallia</taxon>
        <taxon>Scleractinia</taxon>
        <taxon>Astrocoeniina</taxon>
        <taxon>Pocilloporidae</taxon>
        <taxon>Pocillopora</taxon>
    </lineage>
</organism>
<evidence type="ECO:0000313" key="2">
    <source>
        <dbReference type="Proteomes" id="UP001159428"/>
    </source>
</evidence>
<keyword evidence="2" id="KW-1185">Reference proteome</keyword>
<name>A0AAU9Y2I0_9CNID</name>
<reference evidence="1 2" key="1">
    <citation type="submission" date="2022-05" db="EMBL/GenBank/DDBJ databases">
        <authorList>
            <consortium name="Genoscope - CEA"/>
            <person name="William W."/>
        </authorList>
    </citation>
    <scope>NUCLEOTIDE SEQUENCE [LARGE SCALE GENOMIC DNA]</scope>
</reference>
<protein>
    <submittedName>
        <fullName evidence="1">Uncharacterized protein</fullName>
    </submittedName>
</protein>
<comment type="caution">
    <text evidence="1">The sequence shown here is derived from an EMBL/GenBank/DDBJ whole genome shotgun (WGS) entry which is preliminary data.</text>
</comment>